<evidence type="ECO:0000256" key="6">
    <source>
        <dbReference type="ARBA" id="ARBA00022840"/>
    </source>
</evidence>
<evidence type="ECO:0000313" key="12">
    <source>
        <dbReference type="Proteomes" id="UP000186341"/>
    </source>
</evidence>
<dbReference type="InterPro" id="IPR003593">
    <property type="entry name" value="AAA+_ATPase"/>
</dbReference>
<dbReference type="GeneID" id="82203420"/>
<comment type="subcellular location">
    <subcellularLocation>
        <location evidence="9">Cell membrane</location>
        <topology evidence="9">Peripheral membrane protein</topology>
        <orientation evidence="9">Cytoplasmic side</orientation>
    </subcellularLocation>
</comment>
<dbReference type="EMBL" id="MPJW01000189">
    <property type="protein sequence ID" value="OLU37800.1"/>
    <property type="molecule type" value="Genomic_DNA"/>
</dbReference>
<organism evidence="11 12">
    <name type="scientific">Ileibacterium valens</name>
    <dbReference type="NCBI Taxonomy" id="1862668"/>
    <lineage>
        <taxon>Bacteria</taxon>
        <taxon>Bacillati</taxon>
        <taxon>Bacillota</taxon>
        <taxon>Erysipelotrichia</taxon>
        <taxon>Erysipelotrichales</taxon>
        <taxon>Erysipelotrichaceae</taxon>
        <taxon>Ileibacterium</taxon>
    </lineage>
</organism>
<accession>A0A1U7NE94</accession>
<evidence type="ECO:0000256" key="4">
    <source>
        <dbReference type="ARBA" id="ARBA00022618"/>
    </source>
</evidence>
<evidence type="ECO:0000259" key="10">
    <source>
        <dbReference type="PROSITE" id="PS50893"/>
    </source>
</evidence>
<evidence type="ECO:0000256" key="8">
    <source>
        <dbReference type="ARBA" id="ARBA00023306"/>
    </source>
</evidence>
<keyword evidence="3 9" id="KW-1003">Cell membrane</keyword>
<dbReference type="PROSITE" id="PS50893">
    <property type="entry name" value="ABC_TRANSPORTER_2"/>
    <property type="match status" value="1"/>
</dbReference>
<dbReference type="Gene3D" id="3.40.50.300">
    <property type="entry name" value="P-loop containing nucleotide triphosphate hydrolases"/>
    <property type="match status" value="1"/>
</dbReference>
<dbReference type="GO" id="GO:0005524">
    <property type="term" value="F:ATP binding"/>
    <property type="evidence" value="ECO:0007669"/>
    <property type="project" value="UniProtKB-UniRule"/>
</dbReference>
<dbReference type="InterPro" id="IPR005286">
    <property type="entry name" value="Cell_div_FtsE"/>
</dbReference>
<dbReference type="GO" id="GO:0005886">
    <property type="term" value="C:plasma membrane"/>
    <property type="evidence" value="ECO:0007669"/>
    <property type="project" value="UniProtKB-SubCell"/>
</dbReference>
<sequence length="228" mass="25319">MISLSHVSKLFPKGVHALNHVDLNIDDGEFVYVIGATGSGKSTLVRILNAEEVPDTGTVLVNGIDVGKLKHRKIPKYRRQIGCIFQDYRLLPSLTVYENIAFAMEVVGASRKEIKQRVAEVLDLVDLKEKARSYPDELSGGQQQRVTIGRAIANHPSVLIADEPTGNLDPEKSREIMDLLEKINQTYGTTIIMVTHDSTIVDEYKKRTIMLEGGFVVHDFAKGGYKSL</sequence>
<evidence type="ECO:0000256" key="9">
    <source>
        <dbReference type="RuleBase" id="RU365094"/>
    </source>
</evidence>
<keyword evidence="5 9" id="KW-0547">Nucleotide-binding</keyword>
<dbReference type="GO" id="GO:0022857">
    <property type="term" value="F:transmembrane transporter activity"/>
    <property type="evidence" value="ECO:0007669"/>
    <property type="project" value="TreeGrafter"/>
</dbReference>
<comment type="function">
    <text evidence="9">Part of the ABC transporter FtsEX involved in cellular division.</text>
</comment>
<dbReference type="InterPro" id="IPR015854">
    <property type="entry name" value="ABC_transpr_LolD-like"/>
</dbReference>
<name>A0A1U7NE94_9FIRM</name>
<comment type="similarity">
    <text evidence="1 9">Belongs to the ABC transporter superfamily.</text>
</comment>
<keyword evidence="7 9" id="KW-0472">Membrane</keyword>
<dbReference type="SMART" id="SM00382">
    <property type="entry name" value="AAA"/>
    <property type="match status" value="1"/>
</dbReference>
<evidence type="ECO:0000313" key="11">
    <source>
        <dbReference type="EMBL" id="OLU37800.1"/>
    </source>
</evidence>
<dbReference type="InterPro" id="IPR027417">
    <property type="entry name" value="P-loop_NTPase"/>
</dbReference>
<keyword evidence="8 9" id="KW-0131">Cell cycle</keyword>
<dbReference type="InterPro" id="IPR017871">
    <property type="entry name" value="ABC_transporter-like_CS"/>
</dbReference>
<dbReference type="PROSITE" id="PS00211">
    <property type="entry name" value="ABC_TRANSPORTER_1"/>
    <property type="match status" value="1"/>
</dbReference>
<keyword evidence="12" id="KW-1185">Reference proteome</keyword>
<dbReference type="AlphaFoldDB" id="A0A1U7NE94"/>
<keyword evidence="4 9" id="KW-0132">Cell division</keyword>
<reference evidence="11 12" key="1">
    <citation type="submission" date="2016-11" db="EMBL/GenBank/DDBJ databases">
        <title>Description of two novel members of the family Erysipelotrichaceae: Ileibacterium lipovorans gen. nov., sp. nov. and Dubosiella newyorkensis, gen. nov., sp. nov.</title>
        <authorList>
            <person name="Cox L.M."/>
            <person name="Sohn J."/>
            <person name="Tyrrell K.L."/>
            <person name="Citron D.M."/>
            <person name="Lawson P.A."/>
            <person name="Patel N.B."/>
            <person name="Iizumi T."/>
            <person name="Perez-Perez G.I."/>
            <person name="Goldstein E.J."/>
            <person name="Blaser M.J."/>
        </authorList>
    </citation>
    <scope>NUCLEOTIDE SEQUENCE [LARGE SCALE GENOMIC DNA]</scope>
    <source>
        <strain evidence="11 12">NYU-BL-A3</strain>
    </source>
</reference>
<dbReference type="RefSeq" id="WP_075820582.1">
    <property type="nucleotide sequence ID" value="NZ_CAJUTZ010000005.1"/>
</dbReference>
<dbReference type="InterPro" id="IPR003439">
    <property type="entry name" value="ABC_transporter-like_ATP-bd"/>
</dbReference>
<evidence type="ECO:0000256" key="1">
    <source>
        <dbReference type="ARBA" id="ARBA00005417"/>
    </source>
</evidence>
<dbReference type="FunFam" id="3.40.50.300:FF:000056">
    <property type="entry name" value="Cell division ATP-binding protein FtsE"/>
    <property type="match status" value="1"/>
</dbReference>
<dbReference type="OrthoDB" id="9802264at2"/>
<dbReference type="Pfam" id="PF00005">
    <property type="entry name" value="ABC_tran"/>
    <property type="match status" value="1"/>
</dbReference>
<dbReference type="PANTHER" id="PTHR24220:SF470">
    <property type="entry name" value="CELL DIVISION ATP-BINDING PROTEIN FTSE"/>
    <property type="match status" value="1"/>
</dbReference>
<feature type="domain" description="ABC transporter" evidence="10">
    <location>
        <begin position="2"/>
        <end position="225"/>
    </location>
</feature>
<dbReference type="GO" id="GO:0016887">
    <property type="term" value="F:ATP hydrolysis activity"/>
    <property type="evidence" value="ECO:0007669"/>
    <property type="project" value="InterPro"/>
</dbReference>
<dbReference type="GO" id="GO:0051301">
    <property type="term" value="P:cell division"/>
    <property type="evidence" value="ECO:0007669"/>
    <property type="project" value="UniProtKB-UniRule"/>
</dbReference>
<proteinExistence type="inferred from homology"/>
<evidence type="ECO:0000256" key="7">
    <source>
        <dbReference type="ARBA" id="ARBA00023136"/>
    </source>
</evidence>
<dbReference type="PANTHER" id="PTHR24220">
    <property type="entry name" value="IMPORT ATP-BINDING PROTEIN"/>
    <property type="match status" value="1"/>
</dbReference>
<evidence type="ECO:0000256" key="3">
    <source>
        <dbReference type="ARBA" id="ARBA00022475"/>
    </source>
</evidence>
<dbReference type="Proteomes" id="UP000186341">
    <property type="component" value="Unassembled WGS sequence"/>
</dbReference>
<dbReference type="NCBIfam" id="TIGR02673">
    <property type="entry name" value="FtsE"/>
    <property type="match status" value="1"/>
</dbReference>
<keyword evidence="6 9" id="KW-0067">ATP-binding</keyword>
<evidence type="ECO:0000256" key="2">
    <source>
        <dbReference type="ARBA" id="ARBA00020019"/>
    </source>
</evidence>
<protein>
    <recommendedName>
        <fullName evidence="2 9">Cell division ATP-binding protein FtsE</fullName>
    </recommendedName>
</protein>
<comment type="subunit">
    <text evidence="9">Homodimer. Forms a membrane-associated complex with FtsX.</text>
</comment>
<dbReference type="SUPFAM" id="SSF52540">
    <property type="entry name" value="P-loop containing nucleoside triphosphate hydrolases"/>
    <property type="match status" value="1"/>
</dbReference>
<comment type="caution">
    <text evidence="11">The sequence shown here is derived from an EMBL/GenBank/DDBJ whole genome shotgun (WGS) entry which is preliminary data.</text>
</comment>
<gene>
    <name evidence="9" type="primary">ftsE</name>
    <name evidence="11" type="ORF">BO222_09635</name>
</gene>
<evidence type="ECO:0000256" key="5">
    <source>
        <dbReference type="ARBA" id="ARBA00022741"/>
    </source>
</evidence>